<gene>
    <name evidence="7" type="ORF">L9F63_007238</name>
</gene>
<evidence type="ECO:0000256" key="1">
    <source>
        <dbReference type="ARBA" id="ARBA00022741"/>
    </source>
</evidence>
<keyword evidence="4" id="KW-0067">ATP-binding</keyword>
<feature type="domain" description="DNA2/NAM7 helicase helicase" evidence="5">
    <location>
        <begin position="188"/>
        <end position="470"/>
    </location>
</feature>
<dbReference type="PANTHER" id="PTHR10887">
    <property type="entry name" value="DNA2/NAM7 HELICASE FAMILY"/>
    <property type="match status" value="1"/>
</dbReference>
<evidence type="ECO:0000259" key="6">
    <source>
        <dbReference type="Pfam" id="PF13087"/>
    </source>
</evidence>
<dbReference type="InterPro" id="IPR041679">
    <property type="entry name" value="DNA2/NAM7-like_C"/>
</dbReference>
<dbReference type="GO" id="GO:0001147">
    <property type="term" value="F:transcription termination site sequence-specific DNA binding"/>
    <property type="evidence" value="ECO:0007669"/>
    <property type="project" value="TreeGrafter"/>
</dbReference>
<dbReference type="Pfam" id="PF13086">
    <property type="entry name" value="AAA_11"/>
    <property type="match status" value="1"/>
</dbReference>
<feature type="domain" description="DNA2/NAM7 helicase-like C-terminal" evidence="6">
    <location>
        <begin position="480"/>
        <end position="659"/>
    </location>
</feature>
<dbReference type="FunFam" id="3.40.50.300:FF:000326">
    <property type="entry name" value="P-loop containing nucleoside triphosphate hydrolase"/>
    <property type="match status" value="1"/>
</dbReference>
<dbReference type="GO" id="GO:0016604">
    <property type="term" value="C:nuclear body"/>
    <property type="evidence" value="ECO:0007669"/>
    <property type="project" value="TreeGrafter"/>
</dbReference>
<reference evidence="7" key="1">
    <citation type="journal article" date="2023" name="IScience">
        <title>Live-bearing cockroach genome reveals convergent evolutionary mechanisms linked to viviparity in insects and beyond.</title>
        <authorList>
            <person name="Fouks B."/>
            <person name="Harrison M.C."/>
            <person name="Mikhailova A.A."/>
            <person name="Marchal E."/>
            <person name="English S."/>
            <person name="Carruthers M."/>
            <person name="Jennings E.C."/>
            <person name="Chiamaka E.L."/>
            <person name="Frigard R.A."/>
            <person name="Pippel M."/>
            <person name="Attardo G.M."/>
            <person name="Benoit J.B."/>
            <person name="Bornberg-Bauer E."/>
            <person name="Tobe S.S."/>
        </authorList>
    </citation>
    <scope>NUCLEOTIDE SEQUENCE</scope>
    <source>
        <strain evidence="7">Stay&amp;Tobe</strain>
    </source>
</reference>
<keyword evidence="3" id="KW-0347">Helicase</keyword>
<dbReference type="Gene3D" id="3.40.50.300">
    <property type="entry name" value="P-loop containing nucleotide triphosphate hydrolases"/>
    <property type="match status" value="2"/>
</dbReference>
<dbReference type="PANTHER" id="PTHR10887:SF495">
    <property type="entry name" value="HELICASE SENATAXIN ISOFORM X1-RELATED"/>
    <property type="match status" value="1"/>
</dbReference>
<protein>
    <recommendedName>
        <fullName evidence="9">Helicase sen1</fullName>
    </recommendedName>
</protein>
<keyword evidence="1" id="KW-0547">Nucleotide-binding</keyword>
<dbReference type="CDD" id="cd18808">
    <property type="entry name" value="SF1_C_Upf1"/>
    <property type="match status" value="1"/>
</dbReference>
<dbReference type="InterPro" id="IPR041677">
    <property type="entry name" value="DNA2/NAM7_AAA_11"/>
</dbReference>
<dbReference type="GO" id="GO:0016787">
    <property type="term" value="F:hydrolase activity"/>
    <property type="evidence" value="ECO:0007669"/>
    <property type="project" value="UniProtKB-KW"/>
</dbReference>
<organism evidence="7 8">
    <name type="scientific">Diploptera punctata</name>
    <name type="common">Pacific beetle cockroach</name>
    <dbReference type="NCBI Taxonomy" id="6984"/>
    <lineage>
        <taxon>Eukaryota</taxon>
        <taxon>Metazoa</taxon>
        <taxon>Ecdysozoa</taxon>
        <taxon>Arthropoda</taxon>
        <taxon>Hexapoda</taxon>
        <taxon>Insecta</taxon>
        <taxon>Pterygota</taxon>
        <taxon>Neoptera</taxon>
        <taxon>Polyneoptera</taxon>
        <taxon>Dictyoptera</taxon>
        <taxon>Blattodea</taxon>
        <taxon>Blaberoidea</taxon>
        <taxon>Blaberidae</taxon>
        <taxon>Diplopterinae</taxon>
        <taxon>Diploptera</taxon>
    </lineage>
</organism>
<evidence type="ECO:0000313" key="8">
    <source>
        <dbReference type="Proteomes" id="UP001233999"/>
    </source>
</evidence>
<accession>A0AAD7Z8X5</accession>
<dbReference type="InterPro" id="IPR045055">
    <property type="entry name" value="DNA2/NAM7-like"/>
</dbReference>
<dbReference type="GO" id="GO:0005524">
    <property type="term" value="F:ATP binding"/>
    <property type="evidence" value="ECO:0007669"/>
    <property type="project" value="UniProtKB-KW"/>
</dbReference>
<comment type="caution">
    <text evidence="7">The sequence shown here is derived from an EMBL/GenBank/DDBJ whole genome shotgun (WGS) entry which is preliminary data.</text>
</comment>
<dbReference type="Pfam" id="PF13087">
    <property type="entry name" value="AAA_12"/>
    <property type="match status" value="1"/>
</dbReference>
<keyword evidence="2" id="KW-0378">Hydrolase</keyword>
<evidence type="ECO:0000256" key="4">
    <source>
        <dbReference type="ARBA" id="ARBA00022840"/>
    </source>
</evidence>
<sequence>KAPVVVGIDHVSQKPYLTPNRKQLMVIGCHAVLSEFESQKCLHPRVGDLVYLELELENENKAEIHLHQPSPNKRKIVPIFAYVKSLAKETVTGMTRVHKEILPHTQRPTCKISFNLLIKFRPYDVKTTHAMRIKVLSYIKSDLRLFQALAYLPSSPLCNHILQPEKQNFLLPEVKKEIFARYVNQESLNDSQKRAVLEIGEACIESKPAICVIHGPPGTGKSLVIVNLIMQILYGKKSYRKHGSRRNKPRILLCAPSNAAVDELVLRLLQIRQKMTKEERFKMVRTGRQENINPQVKDISLFELARRDVKNSAQVYETIESVELEIRNLEALRNSKILALESARMKNLPNVNEIEFKVGEIERRLLQMKKSKTQNLTRDPKELARKEREAQERVLLGADIVATTLSSCYNNHMENIYMQNREYGFQFTCCIVDEATQSQELETLIPLMLGVNTLVLVGDAKQLPATVLSKLCVKKHRCMRSLCARLQECFENFVKNPVHFLDTQYRMHPEICHWPNRYFYNNKLRTAPCAINWKSPLIPYCILSLDYKQDERGELSNSGEAELVSLLTLGIIEKVGNRYSIGIITPYHKQRIAITSFLQCHYQGSQNVEVNTIDSFQGQERDIIVISCVRTGGVGFLADTERLNVALTRARHSLLLCGNFTSLRNDSMWRALLDNAAKRKVLKYVPSDLAKQKEELMNLVLCNK</sequence>
<keyword evidence="8" id="KW-1185">Reference proteome</keyword>
<dbReference type="AlphaFoldDB" id="A0AAD7Z8X5"/>
<dbReference type="Proteomes" id="UP001233999">
    <property type="component" value="Unassembled WGS sequence"/>
</dbReference>
<dbReference type="GO" id="GO:0006369">
    <property type="term" value="P:termination of RNA polymerase II transcription"/>
    <property type="evidence" value="ECO:0007669"/>
    <property type="project" value="TreeGrafter"/>
</dbReference>
<name>A0AAD7Z8X5_DIPPU</name>
<dbReference type="SUPFAM" id="SSF52540">
    <property type="entry name" value="P-loop containing nucleoside triphosphate hydrolases"/>
    <property type="match status" value="1"/>
</dbReference>
<evidence type="ECO:0000259" key="5">
    <source>
        <dbReference type="Pfam" id="PF13086"/>
    </source>
</evidence>
<reference evidence="7" key="2">
    <citation type="submission" date="2023-05" db="EMBL/GenBank/DDBJ databases">
        <authorList>
            <person name="Fouks B."/>
        </authorList>
    </citation>
    <scope>NUCLEOTIDE SEQUENCE</scope>
    <source>
        <strain evidence="7">Stay&amp;Tobe</strain>
        <tissue evidence="7">Testes</tissue>
    </source>
</reference>
<evidence type="ECO:0000256" key="3">
    <source>
        <dbReference type="ARBA" id="ARBA00022806"/>
    </source>
</evidence>
<dbReference type="GO" id="GO:0005694">
    <property type="term" value="C:chromosome"/>
    <property type="evidence" value="ECO:0007669"/>
    <property type="project" value="UniProtKB-ARBA"/>
</dbReference>
<evidence type="ECO:0008006" key="9">
    <source>
        <dbReference type="Google" id="ProtNLM"/>
    </source>
</evidence>
<dbReference type="GO" id="GO:0004386">
    <property type="term" value="F:helicase activity"/>
    <property type="evidence" value="ECO:0007669"/>
    <property type="project" value="UniProtKB-KW"/>
</dbReference>
<evidence type="ECO:0000256" key="2">
    <source>
        <dbReference type="ARBA" id="ARBA00022801"/>
    </source>
</evidence>
<dbReference type="CDD" id="cd18042">
    <property type="entry name" value="DEXXQc_SETX"/>
    <property type="match status" value="1"/>
</dbReference>
<dbReference type="InterPro" id="IPR027417">
    <property type="entry name" value="P-loop_NTPase"/>
</dbReference>
<proteinExistence type="predicted"/>
<dbReference type="InterPro" id="IPR047187">
    <property type="entry name" value="SF1_C_Upf1"/>
</dbReference>
<feature type="non-terminal residue" evidence="7">
    <location>
        <position position="1"/>
    </location>
</feature>
<evidence type="ECO:0000313" key="7">
    <source>
        <dbReference type="EMBL" id="KAJ9575926.1"/>
    </source>
</evidence>
<dbReference type="EMBL" id="JASPKZ010009814">
    <property type="protein sequence ID" value="KAJ9575926.1"/>
    <property type="molecule type" value="Genomic_DNA"/>
</dbReference>